<organism evidence="1 2">
    <name type="scientific">Kitasatospora phosalacinea</name>
    <dbReference type="NCBI Taxonomy" id="2065"/>
    <lineage>
        <taxon>Bacteria</taxon>
        <taxon>Bacillati</taxon>
        <taxon>Actinomycetota</taxon>
        <taxon>Actinomycetes</taxon>
        <taxon>Kitasatosporales</taxon>
        <taxon>Streptomycetaceae</taxon>
        <taxon>Kitasatospora</taxon>
    </lineage>
</organism>
<dbReference type="RefSeq" id="WP_285733806.1">
    <property type="nucleotide sequence ID" value="NZ_BSSA01000002.1"/>
</dbReference>
<dbReference type="AlphaFoldDB" id="A0A9W6Q294"/>
<name>A0A9W6Q294_9ACTN</name>
<evidence type="ECO:0008006" key="3">
    <source>
        <dbReference type="Google" id="ProtNLM"/>
    </source>
</evidence>
<protein>
    <recommendedName>
        <fullName evidence="3">Acyl-CoA dehydrogenase</fullName>
    </recommendedName>
</protein>
<dbReference type="EMBL" id="BSSA01000002">
    <property type="protein sequence ID" value="GLW68609.1"/>
    <property type="molecule type" value="Genomic_DNA"/>
</dbReference>
<gene>
    <name evidence="1" type="ORF">Kpho02_09080</name>
</gene>
<sequence length="174" mass="18471">MSLHLPDELAALRELLADWAAHQHSDLVVEIGEDRGLDHGALCWEVLGAAGLVGPRCWCRDPGWHSVPHDDRLMHERLRVRVPAADAPAWMTHTLGGSLVHRSGGPSPNARALAEPIVELLGPDADWRANGYAAHPAPAGGNRSWSPVTPFTFDAALVGIGGGRTVVAVATGED</sequence>
<evidence type="ECO:0000313" key="1">
    <source>
        <dbReference type="EMBL" id="GLW68609.1"/>
    </source>
</evidence>
<reference evidence="1" key="1">
    <citation type="submission" date="2023-02" db="EMBL/GenBank/DDBJ databases">
        <title>Kitasatospora phosalacinea NBRC 14627.</title>
        <authorList>
            <person name="Ichikawa N."/>
            <person name="Sato H."/>
            <person name="Tonouchi N."/>
        </authorList>
    </citation>
    <scope>NUCLEOTIDE SEQUENCE</scope>
    <source>
        <strain evidence="1">NBRC 14627</strain>
    </source>
</reference>
<dbReference type="SUPFAM" id="SSF56645">
    <property type="entry name" value="Acyl-CoA dehydrogenase NM domain-like"/>
    <property type="match status" value="1"/>
</dbReference>
<dbReference type="InterPro" id="IPR009100">
    <property type="entry name" value="AcylCoA_DH/oxidase_NM_dom_sf"/>
</dbReference>
<comment type="caution">
    <text evidence="1">The sequence shown here is derived from an EMBL/GenBank/DDBJ whole genome shotgun (WGS) entry which is preliminary data.</text>
</comment>
<evidence type="ECO:0000313" key="2">
    <source>
        <dbReference type="Proteomes" id="UP001165041"/>
    </source>
</evidence>
<dbReference type="GO" id="GO:0016627">
    <property type="term" value="F:oxidoreductase activity, acting on the CH-CH group of donors"/>
    <property type="evidence" value="ECO:0007669"/>
    <property type="project" value="InterPro"/>
</dbReference>
<proteinExistence type="predicted"/>
<accession>A0A9W6Q294</accession>
<dbReference type="Proteomes" id="UP001165041">
    <property type="component" value="Unassembled WGS sequence"/>
</dbReference>